<dbReference type="InterPro" id="IPR027365">
    <property type="entry name" value="GNAT_acetyltra_YdfB-like"/>
</dbReference>
<dbReference type="RefSeq" id="WP_146354511.1">
    <property type="nucleotide sequence ID" value="NZ_VOIR01000011.1"/>
</dbReference>
<dbReference type="OrthoDB" id="4824241at2"/>
<dbReference type="InterPro" id="IPR000182">
    <property type="entry name" value="GNAT_dom"/>
</dbReference>
<feature type="domain" description="N-acetyltransferase" evidence="1">
    <location>
        <begin position="99"/>
        <end position="234"/>
    </location>
</feature>
<reference evidence="2 3" key="1">
    <citation type="submission" date="2019-08" db="EMBL/GenBank/DDBJ databases">
        <title>Agrococcus lahaulensis sp. nov., isolated from a cold desert of the Indian Himalayas.</title>
        <authorList>
            <person name="Qu J.H."/>
        </authorList>
    </citation>
    <scope>NUCLEOTIDE SEQUENCE [LARGE SCALE GENOMIC DNA]</scope>
    <source>
        <strain evidence="2 3">NS18</strain>
    </source>
</reference>
<evidence type="ECO:0000313" key="3">
    <source>
        <dbReference type="Proteomes" id="UP000323221"/>
    </source>
</evidence>
<dbReference type="InterPro" id="IPR016181">
    <property type="entry name" value="Acyl_CoA_acyltransferase"/>
</dbReference>
<dbReference type="GO" id="GO:0016747">
    <property type="term" value="F:acyltransferase activity, transferring groups other than amino-acyl groups"/>
    <property type="evidence" value="ECO:0007669"/>
    <property type="project" value="InterPro"/>
</dbReference>
<keyword evidence="3" id="KW-1185">Reference proteome</keyword>
<dbReference type="AlphaFoldDB" id="A0A5M8QPE5"/>
<dbReference type="PROSITE" id="PS51186">
    <property type="entry name" value="GNAT"/>
    <property type="match status" value="1"/>
</dbReference>
<organism evidence="2 3">
    <name type="scientific">Agrococcus sediminis</name>
    <dbReference type="NCBI Taxonomy" id="2599924"/>
    <lineage>
        <taxon>Bacteria</taxon>
        <taxon>Bacillati</taxon>
        <taxon>Actinomycetota</taxon>
        <taxon>Actinomycetes</taxon>
        <taxon>Micrococcales</taxon>
        <taxon>Microbacteriaceae</taxon>
        <taxon>Agrococcus</taxon>
    </lineage>
</organism>
<dbReference type="SUPFAM" id="SSF55729">
    <property type="entry name" value="Acyl-CoA N-acyltransferases (Nat)"/>
    <property type="match status" value="1"/>
</dbReference>
<evidence type="ECO:0000259" key="1">
    <source>
        <dbReference type="PROSITE" id="PS51186"/>
    </source>
</evidence>
<evidence type="ECO:0000313" key="2">
    <source>
        <dbReference type="EMBL" id="KAA6436052.1"/>
    </source>
</evidence>
<dbReference type="Pfam" id="PF12746">
    <property type="entry name" value="GNAT_acetyltran"/>
    <property type="match status" value="1"/>
</dbReference>
<proteinExistence type="predicted"/>
<dbReference type="Gene3D" id="3.40.630.30">
    <property type="match status" value="1"/>
</dbReference>
<comment type="caution">
    <text evidence="2">The sequence shown here is derived from an EMBL/GenBank/DDBJ whole genome shotgun (WGS) entry which is preliminary data.</text>
</comment>
<accession>A0A5M8QPE5</accession>
<keyword evidence="2" id="KW-0808">Transferase</keyword>
<gene>
    <name evidence="2" type="ORF">FQ330_01050</name>
</gene>
<name>A0A5M8QPE5_9MICO</name>
<sequence length="234" mass="24096">MMGMPDVPQRDRARLRAAWAEALGTAPRAFDGDGVTPIARDDLDSVVVVELGTAMVVAGPAAALAATRTLGRAALRDAAAIAEALPGSRAIGSAHLLFTGTRPAHPPHEVVPATDRDLVLVREAVALEEWEEAGVEPMERHWAVRDGAQPLAVAGYQRWRSTIAHIGVVAAASHRGRGLGGSVAAAAVAAAIDAGLVAQWRCRVGNPASLRIADALGFTRVGVQAAVALPTGVS</sequence>
<dbReference type="Proteomes" id="UP000323221">
    <property type="component" value="Unassembled WGS sequence"/>
</dbReference>
<protein>
    <submittedName>
        <fullName evidence="2">GNAT family N-acetyltransferase</fullName>
    </submittedName>
</protein>
<dbReference type="EMBL" id="VOIR01000011">
    <property type="protein sequence ID" value="KAA6436052.1"/>
    <property type="molecule type" value="Genomic_DNA"/>
</dbReference>